<dbReference type="Proteomes" id="UP000318065">
    <property type="component" value="Chromosome"/>
</dbReference>
<accession>A0A510HH47</accession>
<dbReference type="NCBIfam" id="TIGR01764">
    <property type="entry name" value="excise"/>
    <property type="match status" value="1"/>
</dbReference>
<gene>
    <name evidence="2" type="ORF">RxyAA322_11660</name>
</gene>
<protein>
    <submittedName>
        <fullName evidence="2">Excisionase</fullName>
    </submittedName>
</protein>
<organism evidence="2 3">
    <name type="scientific">Rubrobacter xylanophilus</name>
    <dbReference type="NCBI Taxonomy" id="49319"/>
    <lineage>
        <taxon>Bacteria</taxon>
        <taxon>Bacillati</taxon>
        <taxon>Actinomycetota</taxon>
        <taxon>Rubrobacteria</taxon>
        <taxon>Rubrobacterales</taxon>
        <taxon>Rubrobacteraceae</taxon>
        <taxon>Rubrobacter</taxon>
    </lineage>
</organism>
<dbReference type="GO" id="GO:0003677">
    <property type="term" value="F:DNA binding"/>
    <property type="evidence" value="ECO:0007669"/>
    <property type="project" value="InterPro"/>
</dbReference>
<evidence type="ECO:0000313" key="3">
    <source>
        <dbReference type="Proteomes" id="UP000318065"/>
    </source>
</evidence>
<feature type="domain" description="Helix-turn-helix" evidence="1">
    <location>
        <begin position="76"/>
        <end position="124"/>
    </location>
</feature>
<evidence type="ECO:0000259" key="1">
    <source>
        <dbReference type="Pfam" id="PF12728"/>
    </source>
</evidence>
<sequence>MAEVRERDPVLVPDRDASTVKELDEALAHAQGKAVLRSPSGDELPLPHSVYRVLEQVVHEMARGNAVRVLPVRAELSTQQAADLLNVSRPHLVKLLERGEIPYHRVGSHRRVVLEDLLVYKERRDRERLEALDEITRISDELGLYDE</sequence>
<evidence type="ECO:0000313" key="2">
    <source>
        <dbReference type="EMBL" id="BBL79312.1"/>
    </source>
</evidence>
<dbReference type="InterPro" id="IPR041657">
    <property type="entry name" value="HTH_17"/>
</dbReference>
<dbReference type="Pfam" id="PF12728">
    <property type="entry name" value="HTH_17"/>
    <property type="match status" value="1"/>
</dbReference>
<dbReference type="EMBL" id="AP019791">
    <property type="protein sequence ID" value="BBL79312.1"/>
    <property type="molecule type" value="Genomic_DNA"/>
</dbReference>
<dbReference type="AlphaFoldDB" id="A0A510HH47"/>
<name>A0A510HH47_9ACTN</name>
<reference evidence="2" key="1">
    <citation type="journal article" date="2019" name="Microbiol. Resour. Announc.">
        <title>Complete Genome Sequence of Rubrobacter xylanophilus Strain AA3-22, Isolated from Arima Onsen in Japan.</title>
        <authorList>
            <person name="Tomariguchi N."/>
            <person name="Miyazaki K."/>
        </authorList>
    </citation>
    <scope>NUCLEOTIDE SEQUENCE [LARGE SCALE GENOMIC DNA]</scope>
    <source>
        <strain evidence="2">AA3-22</strain>
    </source>
</reference>
<keyword evidence="3" id="KW-1185">Reference proteome</keyword>
<proteinExistence type="predicted"/>
<dbReference type="InterPro" id="IPR010093">
    <property type="entry name" value="SinI_DNA-bd"/>
</dbReference>